<dbReference type="PANTHER" id="PTHR43734">
    <property type="entry name" value="PHYTOENE DESATURASE"/>
    <property type="match status" value="1"/>
</dbReference>
<dbReference type="Pfam" id="PF01593">
    <property type="entry name" value="Amino_oxidase"/>
    <property type="match status" value="1"/>
</dbReference>
<feature type="domain" description="Amine oxidase" evidence="2">
    <location>
        <begin position="39"/>
        <end position="279"/>
    </location>
</feature>
<dbReference type="EMBL" id="CP035758">
    <property type="protein sequence ID" value="QBD76747.1"/>
    <property type="molecule type" value="Genomic_DNA"/>
</dbReference>
<name>A0A4P6JN62_KTERU</name>
<dbReference type="AlphaFoldDB" id="A0A4P6JN62"/>
<dbReference type="Gene3D" id="3.50.50.60">
    <property type="entry name" value="FAD/NAD(P)-binding domain"/>
    <property type="match status" value="2"/>
</dbReference>
<dbReference type="Proteomes" id="UP000290365">
    <property type="component" value="Chromosome"/>
</dbReference>
<organism evidence="3 4">
    <name type="scientific">Ktedonosporobacter rubrisoli</name>
    <dbReference type="NCBI Taxonomy" id="2509675"/>
    <lineage>
        <taxon>Bacteria</taxon>
        <taxon>Bacillati</taxon>
        <taxon>Chloroflexota</taxon>
        <taxon>Ktedonobacteria</taxon>
        <taxon>Ktedonobacterales</taxon>
        <taxon>Ktedonosporobacteraceae</taxon>
        <taxon>Ktedonosporobacter</taxon>
    </lineage>
</organism>
<dbReference type="InterPro" id="IPR036188">
    <property type="entry name" value="FAD/NAD-bd_sf"/>
</dbReference>
<dbReference type="PANTHER" id="PTHR43734:SF1">
    <property type="entry name" value="PHYTOENE DESATURASE"/>
    <property type="match status" value="1"/>
</dbReference>
<evidence type="ECO:0000256" key="1">
    <source>
        <dbReference type="SAM" id="Phobius"/>
    </source>
</evidence>
<dbReference type="SUPFAM" id="SSF51905">
    <property type="entry name" value="FAD/NAD(P)-binding domain"/>
    <property type="match status" value="1"/>
</dbReference>
<reference evidence="3 4" key="1">
    <citation type="submission" date="2019-01" db="EMBL/GenBank/DDBJ databases">
        <title>Ktedonosporobacter rubrisoli SCAWS-G2.</title>
        <authorList>
            <person name="Huang Y."/>
            <person name="Yan B."/>
        </authorList>
    </citation>
    <scope>NUCLEOTIDE SEQUENCE [LARGE SCALE GENOMIC DNA]</scope>
    <source>
        <strain evidence="3 4">SCAWS-G2</strain>
    </source>
</reference>
<feature type="transmembrane region" description="Helical" evidence="1">
    <location>
        <begin position="30"/>
        <end position="49"/>
    </location>
</feature>
<gene>
    <name evidence="3" type="ORF">EPA93_12315</name>
</gene>
<keyword evidence="1" id="KW-0812">Transmembrane</keyword>
<evidence type="ECO:0000259" key="2">
    <source>
        <dbReference type="Pfam" id="PF01593"/>
    </source>
</evidence>
<evidence type="ECO:0000313" key="3">
    <source>
        <dbReference type="EMBL" id="QBD76747.1"/>
    </source>
</evidence>
<proteinExistence type="predicted"/>
<protein>
    <submittedName>
        <fullName evidence="3">NAD(P)/FAD-dependent oxidoreductase</fullName>
    </submittedName>
</protein>
<keyword evidence="4" id="KW-1185">Reference proteome</keyword>
<dbReference type="InterPro" id="IPR002937">
    <property type="entry name" value="Amino_oxidase"/>
</dbReference>
<dbReference type="OrthoDB" id="269318at2"/>
<keyword evidence="1" id="KW-1133">Transmembrane helix</keyword>
<evidence type="ECO:0000313" key="4">
    <source>
        <dbReference type="Proteomes" id="UP000290365"/>
    </source>
</evidence>
<dbReference type="KEGG" id="kbs:EPA93_12315"/>
<sequence length="372" mass="41719">MCDYSQRRITMVTFDYLQEWRRISMHAQKFDAIVIGGGLAGLTAAAYLARAGREVALLEKSSLLGGRAITRNVQGFSFNLGAHALYLGGPAEQILHELGVAYSGKTPDLSRYMGAYESTIAQLPVSLKNTITSGLFTMREKLELARLFAVLARSDHTQLEGTSLQTWAEKNVERPRIREFLYMFSRLTTYTHAPELVDAAFVLNFWRTQPTVLYLDHGWQTLIEGLKRVAQGAGVQLMPNSRVVELEYAADQVSGVRLANDTILEAGAVILATEAEPALDLLGERKSASLRTWEQSRHQLYAAVLDLGLRRLPQPQHAYVLGIDRPFCSVAMSERARLAPRDRYCSIQFAIFIPLRLEMRGRSTRRWKSGLI</sequence>
<dbReference type="GO" id="GO:0016491">
    <property type="term" value="F:oxidoreductase activity"/>
    <property type="evidence" value="ECO:0007669"/>
    <property type="project" value="InterPro"/>
</dbReference>
<accession>A0A4P6JN62</accession>
<keyword evidence="1" id="KW-0472">Membrane</keyword>